<keyword evidence="1" id="KW-0238">DNA-binding</keyword>
<protein>
    <submittedName>
        <fullName evidence="1">CopG domain protein DNA-binding domain protein</fullName>
    </submittedName>
</protein>
<dbReference type="GO" id="GO:0006355">
    <property type="term" value="P:regulation of DNA-templated transcription"/>
    <property type="evidence" value="ECO:0007669"/>
    <property type="project" value="InterPro"/>
</dbReference>
<name>T1B7E8_9ZZZZ</name>
<evidence type="ECO:0000313" key="1">
    <source>
        <dbReference type="EMBL" id="EQD50110.1"/>
    </source>
</evidence>
<dbReference type="Gene3D" id="1.10.1220.10">
    <property type="entry name" value="Met repressor-like"/>
    <property type="match status" value="1"/>
</dbReference>
<proteinExistence type="predicted"/>
<reference evidence="1" key="1">
    <citation type="submission" date="2013-08" db="EMBL/GenBank/DDBJ databases">
        <authorList>
            <person name="Mendez C."/>
            <person name="Richter M."/>
            <person name="Ferrer M."/>
            <person name="Sanchez J."/>
        </authorList>
    </citation>
    <scope>NUCLEOTIDE SEQUENCE</scope>
</reference>
<organism evidence="1">
    <name type="scientific">mine drainage metagenome</name>
    <dbReference type="NCBI Taxonomy" id="410659"/>
    <lineage>
        <taxon>unclassified sequences</taxon>
        <taxon>metagenomes</taxon>
        <taxon>ecological metagenomes</taxon>
    </lineage>
</organism>
<dbReference type="EMBL" id="AUZZ01005312">
    <property type="protein sequence ID" value="EQD50110.1"/>
    <property type="molecule type" value="Genomic_DNA"/>
</dbReference>
<dbReference type="InterPro" id="IPR013321">
    <property type="entry name" value="Arc_rbn_hlx_hlx"/>
</dbReference>
<dbReference type="GO" id="GO:0003677">
    <property type="term" value="F:DNA binding"/>
    <property type="evidence" value="ECO:0007669"/>
    <property type="project" value="UniProtKB-KW"/>
</dbReference>
<sequence length="97" mass="10574">MNGAYRLLSAGTNAAEAAAMLAREHGISLRHAYRYLEQAARLKRPIEVAEPAVPITFKISAAVIHALRSYAADTNLTLSEVVTRAITEYVARARQHG</sequence>
<dbReference type="AlphaFoldDB" id="T1B7E8"/>
<accession>T1B7E8</accession>
<comment type="caution">
    <text evidence="1">The sequence shown here is derived from an EMBL/GenBank/DDBJ whole genome shotgun (WGS) entry which is preliminary data.</text>
</comment>
<gene>
    <name evidence="1" type="ORF">B2A_07422</name>
</gene>
<reference evidence="1" key="2">
    <citation type="journal article" date="2014" name="ISME J.">
        <title>Microbial stratification in low pH oxic and suboxic macroscopic growths along an acid mine drainage.</title>
        <authorList>
            <person name="Mendez-Garcia C."/>
            <person name="Mesa V."/>
            <person name="Sprenger R.R."/>
            <person name="Richter M."/>
            <person name="Diez M.S."/>
            <person name="Solano J."/>
            <person name="Bargiela R."/>
            <person name="Golyshina O.V."/>
            <person name="Manteca A."/>
            <person name="Ramos J.L."/>
            <person name="Gallego J.R."/>
            <person name="Llorente I."/>
            <person name="Martins Dos Santos V.A."/>
            <person name="Jensen O.N."/>
            <person name="Pelaez A.I."/>
            <person name="Sanchez J."/>
            <person name="Ferrer M."/>
        </authorList>
    </citation>
    <scope>NUCLEOTIDE SEQUENCE</scope>
</reference>